<reference evidence="1 2" key="1">
    <citation type="journal article" date="2024" name="Chem. Sci.">
        <title>Discovery of megapolipeptins by genome mining of a Burkholderiales bacteria collection.</title>
        <authorList>
            <person name="Paulo B.S."/>
            <person name="Recchia M.J.J."/>
            <person name="Lee S."/>
            <person name="Fergusson C.H."/>
            <person name="Romanowski S.B."/>
            <person name="Hernandez A."/>
            <person name="Krull N."/>
            <person name="Liu D.Y."/>
            <person name="Cavanagh H."/>
            <person name="Bos A."/>
            <person name="Gray C.A."/>
            <person name="Murphy B.T."/>
            <person name="Linington R.G."/>
            <person name="Eustaquio A.S."/>
        </authorList>
    </citation>
    <scope>NUCLEOTIDE SEQUENCE [LARGE SCALE GENOMIC DNA]</scope>
    <source>
        <strain evidence="1 2">RL17-350-BIC-E</strain>
    </source>
</reference>
<name>A0ABW9E7N6_9BURK</name>
<evidence type="ECO:0000313" key="2">
    <source>
        <dbReference type="Proteomes" id="UP001629392"/>
    </source>
</evidence>
<dbReference type="Proteomes" id="UP001629392">
    <property type="component" value="Unassembled WGS sequence"/>
</dbReference>
<dbReference type="EMBL" id="JAQQCL010000002">
    <property type="protein sequence ID" value="MFM0715599.1"/>
    <property type="molecule type" value="Genomic_DNA"/>
</dbReference>
<keyword evidence="2" id="KW-1185">Reference proteome</keyword>
<proteinExistence type="predicted"/>
<protein>
    <submittedName>
        <fullName evidence="1">Uncharacterized protein</fullName>
    </submittedName>
</protein>
<comment type="caution">
    <text evidence="1">The sequence shown here is derived from an EMBL/GenBank/DDBJ whole genome shotgun (WGS) entry which is preliminary data.</text>
</comment>
<evidence type="ECO:0000313" key="1">
    <source>
        <dbReference type="EMBL" id="MFM0715599.1"/>
    </source>
</evidence>
<gene>
    <name evidence="1" type="ORF">PQQ73_04580</name>
</gene>
<dbReference type="RefSeq" id="WP_408152259.1">
    <property type="nucleotide sequence ID" value="NZ_JAQQCJ010000002.1"/>
</dbReference>
<organism evidence="1 2">
    <name type="scientific">Paraburkholderia strydomiana</name>
    <dbReference type="NCBI Taxonomy" id="1245417"/>
    <lineage>
        <taxon>Bacteria</taxon>
        <taxon>Pseudomonadati</taxon>
        <taxon>Pseudomonadota</taxon>
        <taxon>Betaproteobacteria</taxon>
        <taxon>Burkholderiales</taxon>
        <taxon>Burkholderiaceae</taxon>
        <taxon>Paraburkholderia</taxon>
    </lineage>
</organism>
<accession>A0ABW9E7N6</accession>
<sequence>MKEADFLIARPASDGKSQRFVLGETGFSFSGSDRPPSVMDTWTSGTGLPAGARDVLAKNPQFVDIVGLVGVPTGSHKQRPLFAGWILARASSGLVSVAIRDARDCTAGRLADDAQFATEAAQRFAAETVVILVQAATDKEAEIGRKALEKTFGTDVPELNRLYLSRRSSPPVWIASLSGKS</sequence>